<name>A0ABU6XDY7_9FABA</name>
<organism evidence="1 2">
    <name type="scientific">Stylosanthes scabra</name>
    <dbReference type="NCBI Taxonomy" id="79078"/>
    <lineage>
        <taxon>Eukaryota</taxon>
        <taxon>Viridiplantae</taxon>
        <taxon>Streptophyta</taxon>
        <taxon>Embryophyta</taxon>
        <taxon>Tracheophyta</taxon>
        <taxon>Spermatophyta</taxon>
        <taxon>Magnoliopsida</taxon>
        <taxon>eudicotyledons</taxon>
        <taxon>Gunneridae</taxon>
        <taxon>Pentapetalae</taxon>
        <taxon>rosids</taxon>
        <taxon>fabids</taxon>
        <taxon>Fabales</taxon>
        <taxon>Fabaceae</taxon>
        <taxon>Papilionoideae</taxon>
        <taxon>50 kb inversion clade</taxon>
        <taxon>dalbergioids sensu lato</taxon>
        <taxon>Dalbergieae</taxon>
        <taxon>Pterocarpus clade</taxon>
        <taxon>Stylosanthes</taxon>
    </lineage>
</organism>
<dbReference type="Proteomes" id="UP001341840">
    <property type="component" value="Unassembled WGS sequence"/>
</dbReference>
<proteinExistence type="predicted"/>
<sequence length="99" mass="10580">MDISAWKMMNCGQSNCHTTGYSIVIRLSALFPNQPAAALLWLIVSDSRKIPSAMSSCSSDSNAVVAELGKLKTKVELLKLKASVANRRLNLAMVIGSVG</sequence>
<dbReference type="EMBL" id="JASCZI010211687">
    <property type="protein sequence ID" value="MED6195897.1"/>
    <property type="molecule type" value="Genomic_DNA"/>
</dbReference>
<gene>
    <name evidence="1" type="ORF">PIB30_042222</name>
</gene>
<reference evidence="1 2" key="1">
    <citation type="journal article" date="2023" name="Plants (Basel)">
        <title>Bridging the Gap: Combining Genomics and Transcriptomics Approaches to Understand Stylosanthes scabra, an Orphan Legume from the Brazilian Caatinga.</title>
        <authorList>
            <person name="Ferreira-Neto J.R.C."/>
            <person name="da Silva M.D."/>
            <person name="Binneck E."/>
            <person name="de Melo N.F."/>
            <person name="da Silva R.H."/>
            <person name="de Melo A.L.T.M."/>
            <person name="Pandolfi V."/>
            <person name="Bustamante F.O."/>
            <person name="Brasileiro-Vidal A.C."/>
            <person name="Benko-Iseppon A.M."/>
        </authorList>
    </citation>
    <scope>NUCLEOTIDE SEQUENCE [LARGE SCALE GENOMIC DNA]</scope>
    <source>
        <tissue evidence="1">Leaves</tissue>
    </source>
</reference>
<accession>A0ABU6XDY7</accession>
<keyword evidence="2" id="KW-1185">Reference proteome</keyword>
<protein>
    <submittedName>
        <fullName evidence="1">Uncharacterized protein</fullName>
    </submittedName>
</protein>
<evidence type="ECO:0000313" key="2">
    <source>
        <dbReference type="Proteomes" id="UP001341840"/>
    </source>
</evidence>
<evidence type="ECO:0000313" key="1">
    <source>
        <dbReference type="EMBL" id="MED6195897.1"/>
    </source>
</evidence>
<comment type="caution">
    <text evidence="1">The sequence shown here is derived from an EMBL/GenBank/DDBJ whole genome shotgun (WGS) entry which is preliminary data.</text>
</comment>